<proteinExistence type="predicted"/>
<protein>
    <submittedName>
        <fullName evidence="1">Uncharacterized protein</fullName>
    </submittedName>
</protein>
<name>A0A3Q0T7R1_AMPCI</name>
<dbReference type="CDD" id="cd00229">
    <property type="entry name" value="SGNH_hydrolase"/>
    <property type="match status" value="1"/>
</dbReference>
<dbReference type="STRING" id="61819.ENSACIP00000030110"/>
<reference evidence="1" key="1">
    <citation type="submission" date="2025-08" db="UniProtKB">
        <authorList>
            <consortium name="Ensembl"/>
        </authorList>
    </citation>
    <scope>IDENTIFICATION</scope>
</reference>
<reference evidence="1" key="2">
    <citation type="submission" date="2025-09" db="UniProtKB">
        <authorList>
            <consortium name="Ensembl"/>
        </authorList>
    </citation>
    <scope>IDENTIFICATION</scope>
</reference>
<dbReference type="Gene3D" id="3.40.50.1110">
    <property type="entry name" value="SGNH hydrolase"/>
    <property type="match status" value="1"/>
</dbReference>
<keyword evidence="2" id="KW-1185">Reference proteome</keyword>
<dbReference type="GeneTree" id="ENSGT00940000177140"/>
<evidence type="ECO:0000313" key="2">
    <source>
        <dbReference type="Proteomes" id="UP000261340"/>
    </source>
</evidence>
<sequence length="365" mass="40735">MPRGKSHRRSQAMKRRVAEQLAVPVRSLLAREDVPTRMYLFQRLMSVFQGRGTGYRHRVGRWPISPFTGKSHKLVIPPESPDKKFVFVVGDSHLRHFADGFVALPEGCLSFAVSSTPGACASELEKEVVHTQLDRTPSLVVVLAPSNNLTASRTVTEAASDFGRYLATVCSRWQKVVVLDFPPRLTVEVELQTLLSQEYHRVAARMSVKYYSVAEHFPMDRLHLWARDGVHLSDTDGGMDILGQLIWTVSFLHLSEAPPATTPPTVSQKNPPVRRVVPKLVVTGPDPLPRPHPSEWTLVGQGKKGDTVSTIPLCPVRFSADILEEMDKVLPSDLDSVEFTASLPTGKKVSSSASKWWIFIYLFFM</sequence>
<dbReference type="AlphaFoldDB" id="A0A3Q0T7R1"/>
<dbReference type="OMA" id="WPISPFT"/>
<dbReference type="SUPFAM" id="SSF52266">
    <property type="entry name" value="SGNH hydrolase"/>
    <property type="match status" value="1"/>
</dbReference>
<dbReference type="Proteomes" id="UP000261340">
    <property type="component" value="Unplaced"/>
</dbReference>
<evidence type="ECO:0000313" key="1">
    <source>
        <dbReference type="Ensembl" id="ENSACIP00000030110.1"/>
    </source>
</evidence>
<dbReference type="Ensembl" id="ENSACIT00000030902.1">
    <property type="protein sequence ID" value="ENSACIP00000030110.1"/>
    <property type="gene ID" value="ENSACIG00000023302.1"/>
</dbReference>
<dbReference type="InterPro" id="IPR036514">
    <property type="entry name" value="SGNH_hydro_sf"/>
</dbReference>
<accession>A0A3Q0T7R1</accession>
<organism evidence="1 2">
    <name type="scientific">Amphilophus citrinellus</name>
    <name type="common">Midas cichlid</name>
    <name type="synonym">Cichlasoma citrinellum</name>
    <dbReference type="NCBI Taxonomy" id="61819"/>
    <lineage>
        <taxon>Eukaryota</taxon>
        <taxon>Metazoa</taxon>
        <taxon>Chordata</taxon>
        <taxon>Craniata</taxon>
        <taxon>Vertebrata</taxon>
        <taxon>Euteleostomi</taxon>
        <taxon>Actinopterygii</taxon>
        <taxon>Neopterygii</taxon>
        <taxon>Teleostei</taxon>
        <taxon>Neoteleostei</taxon>
        <taxon>Acanthomorphata</taxon>
        <taxon>Ovalentaria</taxon>
        <taxon>Cichlomorphae</taxon>
        <taxon>Cichliformes</taxon>
        <taxon>Cichlidae</taxon>
        <taxon>New World cichlids</taxon>
        <taxon>Cichlasomatinae</taxon>
        <taxon>Heroini</taxon>
        <taxon>Amphilophus</taxon>
    </lineage>
</organism>